<dbReference type="InterPro" id="IPR043472">
    <property type="entry name" value="Macro_dom-like"/>
</dbReference>
<dbReference type="InterPro" id="IPR000182">
    <property type="entry name" value="GNAT_dom"/>
</dbReference>
<keyword evidence="4" id="KW-1185">Reference proteome</keyword>
<dbReference type="PANTHER" id="PTHR11106:SF27">
    <property type="entry name" value="MACRO DOMAIN-CONTAINING PROTEIN"/>
    <property type="match status" value="1"/>
</dbReference>
<dbReference type="PANTHER" id="PTHR11106">
    <property type="entry name" value="GANGLIOSIDE INDUCED DIFFERENTIATION ASSOCIATED PROTEIN 2-RELATED"/>
    <property type="match status" value="1"/>
</dbReference>
<dbReference type="PROSITE" id="PS51154">
    <property type="entry name" value="MACRO"/>
    <property type="match status" value="1"/>
</dbReference>
<dbReference type="Pfam" id="PF01661">
    <property type="entry name" value="Macro"/>
    <property type="match status" value="1"/>
</dbReference>
<evidence type="ECO:0000259" key="1">
    <source>
        <dbReference type="PROSITE" id="PS51154"/>
    </source>
</evidence>
<dbReference type="CDD" id="cd04301">
    <property type="entry name" value="NAT_SF"/>
    <property type="match status" value="1"/>
</dbReference>
<dbReference type="Gene3D" id="3.40.630.30">
    <property type="match status" value="1"/>
</dbReference>
<proteinExistence type="predicted"/>
<gene>
    <name evidence="3" type="ORF">FLB61_04125</name>
</gene>
<organism evidence="3 4">
    <name type="scientific">Sellimonas caecigallum</name>
    <dbReference type="NCBI Taxonomy" id="2592333"/>
    <lineage>
        <taxon>Bacteria</taxon>
        <taxon>Bacillati</taxon>
        <taxon>Bacillota</taxon>
        <taxon>Clostridia</taxon>
        <taxon>Lachnospirales</taxon>
        <taxon>Lachnospiraceae</taxon>
        <taxon>Sellimonas</taxon>
    </lineage>
</organism>
<dbReference type="InterPro" id="IPR002589">
    <property type="entry name" value="Macro_dom"/>
</dbReference>
<dbReference type="EMBL" id="VIRV01000003">
    <property type="protein sequence ID" value="MBY0758286.1"/>
    <property type="molecule type" value="Genomic_DNA"/>
</dbReference>
<name>A0ABS7L5F9_9FIRM</name>
<dbReference type="Pfam" id="PF00583">
    <property type="entry name" value="Acetyltransf_1"/>
    <property type="match status" value="1"/>
</dbReference>
<reference evidence="3 4" key="1">
    <citation type="journal article" date="2020" name="New Microbes New Infect">
        <title>Sellimonas caecigallum sp. nov., description and genome sequence of a new member of the Sellimonas genus isolated from the cecum of feral chicken.</title>
        <authorList>
            <person name="Wongkuna S."/>
            <person name="Ghimire S."/>
            <person name="Antony L."/>
            <person name="Chankhamhaengdecha S."/>
            <person name="Janvilisri T."/>
            <person name="Scaria J."/>
        </authorList>
    </citation>
    <scope>NUCLEOTIDE SEQUENCE [LARGE SCALE GENOMIC DNA]</scope>
    <source>
        <strain evidence="3 4">SW451</strain>
    </source>
</reference>
<dbReference type="CDD" id="cd02908">
    <property type="entry name" value="Macro_OAADPr_deacetylase"/>
    <property type="match status" value="1"/>
</dbReference>
<evidence type="ECO:0000313" key="3">
    <source>
        <dbReference type="EMBL" id="MBY0758286.1"/>
    </source>
</evidence>
<accession>A0ABS7L5F9</accession>
<evidence type="ECO:0000259" key="2">
    <source>
        <dbReference type="PROSITE" id="PS51186"/>
    </source>
</evidence>
<dbReference type="SUPFAM" id="SSF52949">
    <property type="entry name" value="Macro domain-like"/>
    <property type="match status" value="1"/>
</dbReference>
<dbReference type="NCBIfam" id="NF001664">
    <property type="entry name" value="PRK00431.1-6"/>
    <property type="match status" value="1"/>
</dbReference>
<comment type="caution">
    <text evidence="3">The sequence shown here is derived from an EMBL/GenBank/DDBJ whole genome shotgun (WGS) entry which is preliminary data.</text>
</comment>
<dbReference type="SMART" id="SM00506">
    <property type="entry name" value="A1pp"/>
    <property type="match status" value="1"/>
</dbReference>
<sequence>MGRLKIETGDITTYKVDAIVNAANTSLLGGGGVDGAIHRTAGPMLLEECRKLHGCETGQAKITQGFRLPARYVIHTPGPVWRGGSKKEEELLESCYHNSLLLAEEYGLQTVAFPSISTGVYGFPVEKAAEIAVRTILRFLKSGSRIEEVTMVCFDPDTRKAYDRAIDKAMGHTFCIRPARKTDAEQICEIIRDIVDNMENSEWFSNSGELYVKEHLENDKIGYVVVAEAEDGVIAGLFLVDIPGEKEENMGFDLGYTKEQRSVTAHMDIAAVRPQYRGYHLQRRMMEVCEEEMKRRGFRYLLATVHPDNIYSLSNVQRRGYEIMKTKEKYGGLLRHILCKELCPEDKKGKE</sequence>
<protein>
    <submittedName>
        <fullName evidence="3">O-acetyl-ADP-ribose deacetylase</fullName>
    </submittedName>
</protein>
<dbReference type="InterPro" id="IPR016181">
    <property type="entry name" value="Acyl_CoA_acyltransferase"/>
</dbReference>
<feature type="domain" description="Macro" evidence="1">
    <location>
        <begin position="1"/>
        <end position="170"/>
    </location>
</feature>
<dbReference type="Proteomes" id="UP000779049">
    <property type="component" value="Unassembled WGS sequence"/>
</dbReference>
<dbReference type="SUPFAM" id="SSF55729">
    <property type="entry name" value="Acyl-CoA N-acyltransferases (Nat)"/>
    <property type="match status" value="1"/>
</dbReference>
<dbReference type="PROSITE" id="PS51186">
    <property type="entry name" value="GNAT"/>
    <property type="match status" value="1"/>
</dbReference>
<feature type="domain" description="N-acetyltransferase" evidence="2">
    <location>
        <begin position="174"/>
        <end position="344"/>
    </location>
</feature>
<dbReference type="Gene3D" id="3.40.220.10">
    <property type="entry name" value="Leucine Aminopeptidase, subunit E, domain 1"/>
    <property type="match status" value="1"/>
</dbReference>
<evidence type="ECO:0000313" key="4">
    <source>
        <dbReference type="Proteomes" id="UP000779049"/>
    </source>
</evidence>